<accession>A0A062XYJ7</accession>
<dbReference type="PIRSF" id="PIRSF035875">
    <property type="entry name" value="RNase_BN"/>
    <property type="match status" value="1"/>
</dbReference>
<evidence type="ECO:0000256" key="5">
    <source>
        <dbReference type="ARBA" id="ARBA00023136"/>
    </source>
</evidence>
<evidence type="ECO:0000313" key="8">
    <source>
        <dbReference type="Proteomes" id="UP000027284"/>
    </source>
</evidence>
<evidence type="ECO:0000256" key="6">
    <source>
        <dbReference type="SAM" id="Phobius"/>
    </source>
</evidence>
<keyword evidence="2" id="KW-1003">Cell membrane</keyword>
<dbReference type="PANTHER" id="PTHR30213">
    <property type="entry name" value="INNER MEMBRANE PROTEIN YHJD"/>
    <property type="match status" value="1"/>
</dbReference>
<comment type="caution">
    <text evidence="7">The sequence shown here is derived from an EMBL/GenBank/DDBJ whole genome shotgun (WGS) entry which is preliminary data.</text>
</comment>
<feature type="transmembrane region" description="Helical" evidence="6">
    <location>
        <begin position="180"/>
        <end position="201"/>
    </location>
</feature>
<protein>
    <recommendedName>
        <fullName evidence="9">YihY/virulence factor BrkB family protein</fullName>
    </recommendedName>
</protein>
<dbReference type="STRING" id="1312852.EG19_05150"/>
<gene>
    <name evidence="7" type="ORF">EG19_05150</name>
</gene>
<feature type="transmembrane region" description="Helical" evidence="6">
    <location>
        <begin position="77"/>
        <end position="97"/>
    </location>
</feature>
<sequence length="254" mass="27612">MFRRLARRSSEHRLALHAAALAYSTLLSVVPLFTVVFVVTAQVDPARAEQVLTRLSELFPFSPQQVQATLATLTKRAAGLGAAGVVFSVAAALNAFWQVDSVLVAMAGGSRRRLFRLTSFLTLLLAGPLVFAGFLALPTLFSTHAHPTLHALVRGLVRHLGGPVALLLVYRLIPPRRPTWLAAALGAGFSSLFLVGISRGVTLYWRLLPQLDLIYGPLSLLLLFLVSLMLSWLVFLLGAELALVVGTEEKRQRN</sequence>
<reference evidence="7 8" key="1">
    <citation type="submission" date="2014-04" db="EMBL/GenBank/DDBJ databases">
        <title>The Genome Sequence of Thermoanaerobaculum aquaticum MP-01, The First Cultivated Group 23 Acidobacterium.</title>
        <authorList>
            <person name="Stamps B.W."/>
            <person name="Losey N.A."/>
            <person name="Lawson P.A."/>
            <person name="Stevenson B.S."/>
        </authorList>
    </citation>
    <scope>NUCLEOTIDE SEQUENCE [LARGE SCALE GENOMIC DNA]</scope>
    <source>
        <strain evidence="7 8">MP-01</strain>
    </source>
</reference>
<evidence type="ECO:0008006" key="9">
    <source>
        <dbReference type="Google" id="ProtNLM"/>
    </source>
</evidence>
<dbReference type="AlphaFoldDB" id="A0A062XYJ7"/>
<proteinExistence type="predicted"/>
<keyword evidence="3 6" id="KW-0812">Transmembrane</keyword>
<dbReference type="Proteomes" id="UP000027284">
    <property type="component" value="Unassembled WGS sequence"/>
</dbReference>
<keyword evidence="5 6" id="KW-0472">Membrane</keyword>
<dbReference type="InterPro" id="IPR017039">
    <property type="entry name" value="Virul_fac_BrkB"/>
</dbReference>
<organism evidence="7 8">
    <name type="scientific">Thermoanaerobaculum aquaticum</name>
    <dbReference type="NCBI Taxonomy" id="1312852"/>
    <lineage>
        <taxon>Bacteria</taxon>
        <taxon>Pseudomonadati</taxon>
        <taxon>Acidobacteriota</taxon>
        <taxon>Thermoanaerobaculia</taxon>
        <taxon>Thermoanaerobaculales</taxon>
        <taxon>Thermoanaerobaculaceae</taxon>
        <taxon>Thermoanaerobaculum</taxon>
    </lineage>
</organism>
<dbReference type="EMBL" id="JMFG01000020">
    <property type="protein sequence ID" value="KDA53590.1"/>
    <property type="molecule type" value="Genomic_DNA"/>
</dbReference>
<evidence type="ECO:0000256" key="2">
    <source>
        <dbReference type="ARBA" id="ARBA00022475"/>
    </source>
</evidence>
<name>A0A062XYJ7_9BACT</name>
<dbReference type="PANTHER" id="PTHR30213:SF0">
    <property type="entry name" value="UPF0761 MEMBRANE PROTEIN YIHY"/>
    <property type="match status" value="1"/>
</dbReference>
<evidence type="ECO:0000256" key="1">
    <source>
        <dbReference type="ARBA" id="ARBA00004651"/>
    </source>
</evidence>
<feature type="transmembrane region" description="Helical" evidence="6">
    <location>
        <begin position="21"/>
        <end position="43"/>
    </location>
</feature>
<comment type="subcellular location">
    <subcellularLocation>
        <location evidence="1">Cell membrane</location>
        <topology evidence="1">Multi-pass membrane protein</topology>
    </subcellularLocation>
</comment>
<feature type="transmembrane region" description="Helical" evidence="6">
    <location>
        <begin position="221"/>
        <end position="245"/>
    </location>
</feature>
<dbReference type="NCBIfam" id="TIGR00765">
    <property type="entry name" value="yihY_not_rbn"/>
    <property type="match status" value="1"/>
</dbReference>
<evidence type="ECO:0000256" key="4">
    <source>
        <dbReference type="ARBA" id="ARBA00022989"/>
    </source>
</evidence>
<feature type="transmembrane region" description="Helical" evidence="6">
    <location>
        <begin position="156"/>
        <end position="173"/>
    </location>
</feature>
<keyword evidence="8" id="KW-1185">Reference proteome</keyword>
<evidence type="ECO:0000256" key="3">
    <source>
        <dbReference type="ARBA" id="ARBA00022692"/>
    </source>
</evidence>
<dbReference type="Pfam" id="PF03631">
    <property type="entry name" value="Virul_fac_BrkB"/>
    <property type="match status" value="1"/>
</dbReference>
<feature type="transmembrane region" description="Helical" evidence="6">
    <location>
        <begin position="117"/>
        <end position="136"/>
    </location>
</feature>
<dbReference type="GO" id="GO:0005886">
    <property type="term" value="C:plasma membrane"/>
    <property type="evidence" value="ECO:0007669"/>
    <property type="project" value="UniProtKB-SubCell"/>
</dbReference>
<evidence type="ECO:0000313" key="7">
    <source>
        <dbReference type="EMBL" id="KDA53590.1"/>
    </source>
</evidence>
<keyword evidence="4 6" id="KW-1133">Transmembrane helix</keyword>